<gene>
    <name evidence="1" type="ORF">N7469_007061</name>
</gene>
<organism evidence="1 2">
    <name type="scientific">Penicillium citrinum</name>
    <dbReference type="NCBI Taxonomy" id="5077"/>
    <lineage>
        <taxon>Eukaryota</taxon>
        <taxon>Fungi</taxon>
        <taxon>Dikarya</taxon>
        <taxon>Ascomycota</taxon>
        <taxon>Pezizomycotina</taxon>
        <taxon>Eurotiomycetes</taxon>
        <taxon>Eurotiomycetidae</taxon>
        <taxon>Eurotiales</taxon>
        <taxon>Aspergillaceae</taxon>
        <taxon>Penicillium</taxon>
    </lineage>
</organism>
<comment type="caution">
    <text evidence="1">The sequence shown here is derived from an EMBL/GenBank/DDBJ whole genome shotgun (WGS) entry which is preliminary data.</text>
</comment>
<name>A0A9W9NVN3_PENCI</name>
<dbReference type="Proteomes" id="UP001147733">
    <property type="component" value="Unassembled WGS sequence"/>
</dbReference>
<sequence>MSSSRGAGRVHSVPESPIACWGNNIDKGFSLKFAPIHVGSLRPRRERVSTCQRDALATLHMR</sequence>
<dbReference type="GeneID" id="81385146"/>
<keyword evidence="2" id="KW-1185">Reference proteome</keyword>
<evidence type="ECO:0000313" key="1">
    <source>
        <dbReference type="EMBL" id="KAJ5227055.1"/>
    </source>
</evidence>
<reference evidence="1" key="1">
    <citation type="submission" date="2022-11" db="EMBL/GenBank/DDBJ databases">
        <authorList>
            <person name="Petersen C."/>
        </authorList>
    </citation>
    <scope>NUCLEOTIDE SEQUENCE</scope>
    <source>
        <strain evidence="1">IBT 23319</strain>
    </source>
</reference>
<accession>A0A9W9NVN3</accession>
<evidence type="ECO:0000313" key="2">
    <source>
        <dbReference type="Proteomes" id="UP001147733"/>
    </source>
</evidence>
<protein>
    <submittedName>
        <fullName evidence="1">Uncharacterized protein</fullName>
    </submittedName>
</protein>
<reference evidence="1" key="2">
    <citation type="journal article" date="2023" name="IMA Fungus">
        <title>Comparative genomic study of the Penicillium genus elucidates a diverse pangenome and 15 lateral gene transfer events.</title>
        <authorList>
            <person name="Petersen C."/>
            <person name="Sorensen T."/>
            <person name="Nielsen M.R."/>
            <person name="Sondergaard T.E."/>
            <person name="Sorensen J.L."/>
            <person name="Fitzpatrick D.A."/>
            <person name="Frisvad J.C."/>
            <person name="Nielsen K.L."/>
        </authorList>
    </citation>
    <scope>NUCLEOTIDE SEQUENCE</scope>
    <source>
        <strain evidence="1">IBT 23319</strain>
    </source>
</reference>
<dbReference type="RefSeq" id="XP_056499420.1">
    <property type="nucleotide sequence ID" value="XM_056645979.1"/>
</dbReference>
<dbReference type="EMBL" id="JAPQKT010000006">
    <property type="protein sequence ID" value="KAJ5227055.1"/>
    <property type="molecule type" value="Genomic_DNA"/>
</dbReference>
<dbReference type="AlphaFoldDB" id="A0A9W9NVN3"/>
<proteinExistence type="predicted"/>